<gene>
    <name evidence="2" type="ORF">BLS_001049</name>
</gene>
<dbReference type="PANTHER" id="PTHR38795:SF1">
    <property type="entry name" value="DUF6604 DOMAIN-CONTAINING PROTEIN"/>
    <property type="match status" value="1"/>
</dbReference>
<evidence type="ECO:0000259" key="1">
    <source>
        <dbReference type="Pfam" id="PF20253"/>
    </source>
</evidence>
<dbReference type="Pfam" id="PF20253">
    <property type="entry name" value="DUF6604"/>
    <property type="match status" value="1"/>
</dbReference>
<feature type="domain" description="DUF6604" evidence="1">
    <location>
        <begin position="11"/>
        <end position="291"/>
    </location>
</feature>
<dbReference type="PANTHER" id="PTHR38795">
    <property type="entry name" value="DUF6604 DOMAIN-CONTAINING PROTEIN"/>
    <property type="match status" value="1"/>
</dbReference>
<evidence type="ECO:0000313" key="3">
    <source>
        <dbReference type="Proteomes" id="UP000433883"/>
    </source>
</evidence>
<name>A0A8H3U2L1_VENIN</name>
<sequence length="871" mass="98965">MLPESLVSSYRKYKSDTDHIGNWLVSTAKKYGYPADLLTTSKTPTANPAPTSTRLKGKARKAAKAAGTASSVPPISTPPKKKYILAIKDFIPLAQHISSKAKGLIEKSSDFAATLDRAISLRRDHSSFHDENSKDDMAPAVNKSHQHFIGILEDVRETLRPRLRYGERADYGLNIGETEIPNKPVELTNMFARLNVEEPSEQFLNALPTQPTSSVAESAPSLEMDEYEVEQSDDLREVILARNAFMTDMNRFRDFIGHTWHLYKTGATTLEAAAISTNTALDLARGLHEEYQNYFPTSIVDLIHDFFAIQCAWRGEDPNYRELPDDPTNLRMYDVADISLVVVYSLLSSYAALLKPGSMPLYKPGFYGTYDASSDRSKKSGREKWEEDQIILLEVLSDFFVISHLPPLPAEDEITRSLRSFMTNKLITFPVLIATQTFLDIHHVLRDKISKGFHDLGQIRGYTASSITSNLKLHENRPLKTWPEQNDMAMKDLVERVNGYAKVDFVAVARRRWRDQFLREDFLVMKQHPLFCGTLSFSFKAEFRELGITFVNAWGSVLYTAHLYNAAKQEKLLHDKRWADMDYLQHMHGIGDFFIGAPPKDADAYFKHFSLSMGISASEFAGNRKKTKSYKTAVSKQGPRGLTEYEMVSDIFKDRFCVRGNGRFDIKPADIELVLKNCGEDYFEEITDEARAAGSQEVSEIPITNVPTPTAMDSKKLRKQWTAKQRWQHTKTLTPLQLLYSLRTALEDESMELVFDYFRLHRQCWLLLQVVKERLDPELRRIFGPDYIERESQLPTVVAYIFMAAVKDETSLPGFSKKRRSDVVTNELLERAAASLEEFCGSGTAEIVLKCIFGVFGYRWSVDGEVVGNTF</sequence>
<dbReference type="AlphaFoldDB" id="A0A8H3U2L1"/>
<accession>A0A8H3U2L1</accession>
<comment type="caution">
    <text evidence="2">The sequence shown here is derived from an EMBL/GenBank/DDBJ whole genome shotgun (WGS) entry which is preliminary data.</text>
</comment>
<reference evidence="2 3" key="1">
    <citation type="submission" date="2019-11" db="EMBL/GenBank/DDBJ databases">
        <title>Venturia inaequalis Genome Resource.</title>
        <authorList>
            <person name="Lichtner F.J."/>
        </authorList>
    </citation>
    <scope>NUCLEOTIDE SEQUENCE [LARGE SCALE GENOMIC DNA]</scope>
    <source>
        <strain evidence="2">Bline_iso_100314</strain>
    </source>
</reference>
<evidence type="ECO:0000313" key="2">
    <source>
        <dbReference type="EMBL" id="KAE9961971.1"/>
    </source>
</evidence>
<dbReference type="EMBL" id="WNWQ01001216">
    <property type="protein sequence ID" value="KAE9961971.1"/>
    <property type="molecule type" value="Genomic_DNA"/>
</dbReference>
<protein>
    <recommendedName>
        <fullName evidence="1">DUF6604 domain-containing protein</fullName>
    </recommendedName>
</protein>
<dbReference type="InterPro" id="IPR046539">
    <property type="entry name" value="DUF6604"/>
</dbReference>
<dbReference type="Proteomes" id="UP000433883">
    <property type="component" value="Unassembled WGS sequence"/>
</dbReference>
<proteinExistence type="predicted"/>
<organism evidence="2 3">
    <name type="scientific">Venturia inaequalis</name>
    <name type="common">Apple scab fungus</name>
    <dbReference type="NCBI Taxonomy" id="5025"/>
    <lineage>
        <taxon>Eukaryota</taxon>
        <taxon>Fungi</taxon>
        <taxon>Dikarya</taxon>
        <taxon>Ascomycota</taxon>
        <taxon>Pezizomycotina</taxon>
        <taxon>Dothideomycetes</taxon>
        <taxon>Pleosporomycetidae</taxon>
        <taxon>Venturiales</taxon>
        <taxon>Venturiaceae</taxon>
        <taxon>Venturia</taxon>
    </lineage>
</organism>